<feature type="compositionally biased region" description="Basic residues" evidence="1">
    <location>
        <begin position="105"/>
        <end position="116"/>
    </location>
</feature>
<gene>
    <name evidence="2" type="ORF">FIBSPDRAFT_1048622</name>
</gene>
<organism evidence="2 3">
    <name type="scientific">Athelia psychrophila</name>
    <dbReference type="NCBI Taxonomy" id="1759441"/>
    <lineage>
        <taxon>Eukaryota</taxon>
        <taxon>Fungi</taxon>
        <taxon>Dikarya</taxon>
        <taxon>Basidiomycota</taxon>
        <taxon>Agaricomycotina</taxon>
        <taxon>Agaricomycetes</taxon>
        <taxon>Agaricomycetidae</taxon>
        <taxon>Atheliales</taxon>
        <taxon>Atheliaceae</taxon>
        <taxon>Athelia</taxon>
    </lineage>
</organism>
<feature type="region of interest" description="Disordered" evidence="1">
    <location>
        <begin position="1"/>
        <end position="116"/>
    </location>
</feature>
<name>A0A166DHY0_9AGAM</name>
<feature type="compositionally biased region" description="Basic and acidic residues" evidence="1">
    <location>
        <begin position="85"/>
        <end position="104"/>
    </location>
</feature>
<evidence type="ECO:0000313" key="2">
    <source>
        <dbReference type="EMBL" id="KZP14730.1"/>
    </source>
</evidence>
<protein>
    <submittedName>
        <fullName evidence="2">Uncharacterized protein</fullName>
    </submittedName>
</protein>
<keyword evidence="3" id="KW-1185">Reference proteome</keyword>
<dbReference type="Proteomes" id="UP000076532">
    <property type="component" value="Unassembled WGS sequence"/>
</dbReference>
<proteinExistence type="predicted"/>
<evidence type="ECO:0000256" key="1">
    <source>
        <dbReference type="SAM" id="MobiDB-lite"/>
    </source>
</evidence>
<evidence type="ECO:0000313" key="3">
    <source>
        <dbReference type="Proteomes" id="UP000076532"/>
    </source>
</evidence>
<accession>A0A166DHY0</accession>
<reference evidence="2 3" key="1">
    <citation type="journal article" date="2016" name="Mol. Biol. Evol.">
        <title>Comparative Genomics of Early-Diverging Mushroom-Forming Fungi Provides Insights into the Origins of Lignocellulose Decay Capabilities.</title>
        <authorList>
            <person name="Nagy L.G."/>
            <person name="Riley R."/>
            <person name="Tritt A."/>
            <person name="Adam C."/>
            <person name="Daum C."/>
            <person name="Floudas D."/>
            <person name="Sun H."/>
            <person name="Yadav J.S."/>
            <person name="Pangilinan J."/>
            <person name="Larsson K.H."/>
            <person name="Matsuura K."/>
            <person name="Barry K."/>
            <person name="Labutti K."/>
            <person name="Kuo R."/>
            <person name="Ohm R.A."/>
            <person name="Bhattacharya S.S."/>
            <person name="Shirouzu T."/>
            <person name="Yoshinaga Y."/>
            <person name="Martin F.M."/>
            <person name="Grigoriev I.V."/>
            <person name="Hibbett D.S."/>
        </authorList>
    </citation>
    <scope>NUCLEOTIDE SEQUENCE [LARGE SCALE GENOMIC DNA]</scope>
    <source>
        <strain evidence="2 3">CBS 109695</strain>
    </source>
</reference>
<feature type="compositionally biased region" description="Polar residues" evidence="1">
    <location>
        <begin position="65"/>
        <end position="75"/>
    </location>
</feature>
<dbReference type="EMBL" id="KV417613">
    <property type="protein sequence ID" value="KZP14730.1"/>
    <property type="molecule type" value="Genomic_DNA"/>
</dbReference>
<dbReference type="AlphaFoldDB" id="A0A166DHY0"/>
<sequence length="116" mass="12555">MSESPGAQTLGHLDTENAESDPPQTPDACTQDKDTADGATSDLDAPAPPMKSFTAMWRRKGGNIPLSSGSQTLDSGPTKIAWINKKKDKDDEDKKKKDKDDEDKKKKKKTPARGLA</sequence>